<accession>Q7XDW5</accession>
<dbReference type="EMBL" id="DP000086">
    <property type="protein sequence ID" value="AAP54026.1"/>
    <property type="molecule type" value="Genomic_DNA"/>
</dbReference>
<reference evidence="4" key="2">
    <citation type="submission" date="2003-05" db="EMBL/GenBank/DDBJ databases">
        <authorList>
            <person name="Buell C.R."/>
            <person name="Wing R.A."/>
            <person name="McCombie W.R."/>
            <person name="Messing J."/>
            <person name="Yuan Q."/>
            <person name="Ouyang S."/>
        </authorList>
    </citation>
    <scope>NUCLEOTIDE SEQUENCE</scope>
</reference>
<feature type="domain" description="Retroviral polymerase SH3-like" evidence="3">
    <location>
        <begin position="25"/>
        <end position="79"/>
    </location>
</feature>
<name>Q7XDW5_ORYSJ</name>
<dbReference type="Pfam" id="PF07727">
    <property type="entry name" value="RVT_2"/>
    <property type="match status" value="1"/>
</dbReference>
<dbReference type="InterPro" id="IPR013103">
    <property type="entry name" value="RVT_2"/>
</dbReference>
<reference evidence="4" key="3">
    <citation type="submission" date="2006-07" db="EMBL/GenBank/DDBJ databases">
        <authorList>
            <person name="Buell R."/>
        </authorList>
    </citation>
    <scope>NUCLEOTIDE SEQUENCE</scope>
</reference>
<proteinExistence type="predicted"/>
<reference evidence="4" key="1">
    <citation type="journal article" date="2003" name="Science">
        <title>In-depth view of structure, activity, and evolution of rice chromosome 10.</title>
        <authorList>
            <consortium name="Rice Chromosome 10 Sequencing Consortium"/>
        </authorList>
    </citation>
    <scope>NUCLEOTIDE SEQUENCE [LARGE SCALE GENOMIC DNA]</scope>
</reference>
<organism evidence="4">
    <name type="scientific">Oryza sativa subsp. japonica</name>
    <name type="common">Rice</name>
    <dbReference type="NCBI Taxonomy" id="39947"/>
    <lineage>
        <taxon>Eukaryota</taxon>
        <taxon>Viridiplantae</taxon>
        <taxon>Streptophyta</taxon>
        <taxon>Embryophyta</taxon>
        <taxon>Tracheophyta</taxon>
        <taxon>Spermatophyta</taxon>
        <taxon>Magnoliopsida</taxon>
        <taxon>Liliopsida</taxon>
        <taxon>Poales</taxon>
        <taxon>Poaceae</taxon>
        <taxon>BOP clade</taxon>
        <taxon>Oryzoideae</taxon>
        <taxon>Oryzeae</taxon>
        <taxon>Oryzinae</taxon>
        <taxon>Oryza</taxon>
        <taxon>Oryza sativa</taxon>
    </lineage>
</organism>
<sequence>MGKEEIKSLIPAHLGLFGQGKYIYRCKLGPKTVDYVFLGYAIHSVGYRFLIVNSGVPDMRVGTITESRDATFSTSSEEPILTPEHFAPIEHIDQTPEGNPEEDNNVATRKSMRQSTAKSVCDDYIVYIVDNTPRTIEEAYSSPNANYWKEAVHSEMDSIMSNASHGLLVHQMDVKIAFLNGELEEEIHMDQPNGYTLEGQEGIMCKLLKSLYTLEAVEVLKQAPKQWHEKFDKTLTSAGFVVNEADKCVFYRYGGGERVILCLYVNDMSIFGTSLNLIEEVKDFLSKSFEMKDLGVLTPKFGKPEVIIGLESVSASEFWNRPMGIVKSPAVVFLMESDQLKEIYLEESEFKEDVAWQINTTILGASPPSFLRFLLIIRRNLAPDAGLHRFSSISGEGGVADVILNIKLLRGDEGGITLVQSHYVDKVLSRFGYSDCKGTMSYGIHYAGYPKVPKGYSDSNWISDADEIKATSGDYQGEQFKGQHEVIKACEEKTEICQKAEELQSDSVGLCLNS</sequence>
<feature type="region of interest" description="Disordered" evidence="1">
    <location>
        <begin position="91"/>
        <end position="111"/>
    </location>
</feature>
<dbReference type="Pfam" id="PF25597">
    <property type="entry name" value="SH3_retrovirus"/>
    <property type="match status" value="1"/>
</dbReference>
<gene>
    <name evidence="4" type="ordered locus">LOC_Os10g31200</name>
</gene>
<evidence type="ECO:0000259" key="3">
    <source>
        <dbReference type="Pfam" id="PF25597"/>
    </source>
</evidence>
<dbReference type="AlphaFoldDB" id="Q7XDW5"/>
<evidence type="ECO:0000256" key="1">
    <source>
        <dbReference type="SAM" id="MobiDB-lite"/>
    </source>
</evidence>
<protein>
    <submittedName>
        <fullName evidence="4">Retrotransposon protein, putative, Ty1-copia subclass</fullName>
    </submittedName>
</protein>
<dbReference type="InterPro" id="IPR057670">
    <property type="entry name" value="SH3_retrovirus"/>
</dbReference>
<feature type="domain" description="Reverse transcriptase Ty1/copia-type" evidence="2">
    <location>
        <begin position="163"/>
        <end position="298"/>
    </location>
</feature>
<evidence type="ECO:0000313" key="4">
    <source>
        <dbReference type="EMBL" id="AAP54026.1"/>
    </source>
</evidence>
<evidence type="ECO:0000259" key="2">
    <source>
        <dbReference type="Pfam" id="PF07727"/>
    </source>
</evidence>